<dbReference type="EMBL" id="VATY01000001">
    <property type="protein sequence ID" value="TMM58999.1"/>
    <property type="molecule type" value="Genomic_DNA"/>
</dbReference>
<evidence type="ECO:0008006" key="4">
    <source>
        <dbReference type="Google" id="ProtNLM"/>
    </source>
</evidence>
<dbReference type="AlphaFoldDB" id="A0A5S3PVH0"/>
<feature type="transmembrane region" description="Helical" evidence="1">
    <location>
        <begin position="109"/>
        <end position="126"/>
    </location>
</feature>
<feature type="transmembrane region" description="Helical" evidence="1">
    <location>
        <begin position="357"/>
        <end position="374"/>
    </location>
</feature>
<proteinExistence type="predicted"/>
<sequence>MPNKTPNLVFSILLGLFNLSAVGVIVWASYRGLELSDESFYYLGYRYFNSSPDLSAASFHLIYGRFFSFLDLSLTGVRLLRLFLTLLASLVLYIGIAKHKAPASWPGRFILFNVILSGMLLSYTWTPMALSYNTMSSILIACVIGFWLLNLKSKKQAQNLCWAILGGLFVLLFFIKATNLILLPLVLFGELYWRYIQNSQKKRIPKLSPGSIITFVLGILGMLIFVSRGVGPIPETVDTHLQQLFGLANTDSTHTFSYLWNKYYTNAEMVFLKLLFPVLSILILYIFAKVYSRKSKDETFTWPIKLFKILGIIILLVFIVHNEYWKGGIQYRYHMLIPFIFGFVFVLLNQNIESEKINFIFLLGLLSVPVAGSIGTNNGLSAQILFYGVFVFLLIYYVIQSSKATWYTYIILGIMMLIATSQVISGTVLRPYRLSPLDGNKNKLYGVDALNNLKVDTAVFELSENLKSLKTIDSEYIFTYSGMMGVNLLLDKKPYSLEWFNESDDEKICLIITKSQITSDNILFMIPEKFPLTEKVISCFAEKGIDFKADYLKIKSFECFYPRNNTNITLEVYQHVSK</sequence>
<dbReference type="RefSeq" id="WP_138656932.1">
    <property type="nucleotide sequence ID" value="NZ_VATY01000001.1"/>
</dbReference>
<feature type="transmembrane region" description="Helical" evidence="1">
    <location>
        <begin position="406"/>
        <end position="424"/>
    </location>
</feature>
<feature type="transmembrane region" description="Helical" evidence="1">
    <location>
        <begin position="300"/>
        <end position="319"/>
    </location>
</feature>
<feature type="transmembrane region" description="Helical" evidence="1">
    <location>
        <begin position="7"/>
        <end position="30"/>
    </location>
</feature>
<gene>
    <name evidence="2" type="ORF">FEE95_06080</name>
</gene>
<name>A0A5S3PVH0_9FLAO</name>
<feature type="transmembrane region" description="Helical" evidence="1">
    <location>
        <begin position="380"/>
        <end position="399"/>
    </location>
</feature>
<feature type="transmembrane region" description="Helical" evidence="1">
    <location>
        <begin position="270"/>
        <end position="288"/>
    </location>
</feature>
<dbReference type="OrthoDB" id="861753at2"/>
<evidence type="ECO:0000256" key="1">
    <source>
        <dbReference type="SAM" id="Phobius"/>
    </source>
</evidence>
<reference evidence="2 3" key="1">
    <citation type="submission" date="2019-05" db="EMBL/GenBank/DDBJ databases">
        <authorList>
            <person name="Zhang J.-Y."/>
            <person name="Feg X."/>
            <person name="Du Z.-J."/>
        </authorList>
    </citation>
    <scope>NUCLEOTIDE SEQUENCE [LARGE SCALE GENOMIC DNA]</scope>
    <source>
        <strain evidence="2 3">RZ26</strain>
    </source>
</reference>
<feature type="transmembrane region" description="Helical" evidence="1">
    <location>
        <begin position="208"/>
        <end position="226"/>
    </location>
</feature>
<dbReference type="Proteomes" id="UP000310314">
    <property type="component" value="Unassembled WGS sequence"/>
</dbReference>
<feature type="transmembrane region" description="Helical" evidence="1">
    <location>
        <begin position="132"/>
        <end position="150"/>
    </location>
</feature>
<keyword evidence="3" id="KW-1185">Reference proteome</keyword>
<protein>
    <recommendedName>
        <fullName evidence="4">Glycosyltransferase RgtA/B/C/D-like domain-containing protein</fullName>
    </recommendedName>
</protein>
<feature type="transmembrane region" description="Helical" evidence="1">
    <location>
        <begin position="331"/>
        <end position="348"/>
    </location>
</feature>
<keyword evidence="1" id="KW-0812">Transmembrane</keyword>
<keyword evidence="1" id="KW-0472">Membrane</keyword>
<organism evidence="2 3">
    <name type="scientific">Maribacter algarum</name>
    <name type="common">ex Zhang et al. 2020</name>
    <dbReference type="NCBI Taxonomy" id="2578118"/>
    <lineage>
        <taxon>Bacteria</taxon>
        <taxon>Pseudomonadati</taxon>
        <taxon>Bacteroidota</taxon>
        <taxon>Flavobacteriia</taxon>
        <taxon>Flavobacteriales</taxon>
        <taxon>Flavobacteriaceae</taxon>
        <taxon>Maribacter</taxon>
    </lineage>
</organism>
<feature type="transmembrane region" description="Helical" evidence="1">
    <location>
        <begin position="79"/>
        <end position="97"/>
    </location>
</feature>
<accession>A0A5S3PVH0</accession>
<keyword evidence="1" id="KW-1133">Transmembrane helix</keyword>
<feature type="transmembrane region" description="Helical" evidence="1">
    <location>
        <begin position="181"/>
        <end position="196"/>
    </location>
</feature>
<feature type="transmembrane region" description="Helical" evidence="1">
    <location>
        <begin position="157"/>
        <end position="175"/>
    </location>
</feature>
<evidence type="ECO:0000313" key="3">
    <source>
        <dbReference type="Proteomes" id="UP000310314"/>
    </source>
</evidence>
<comment type="caution">
    <text evidence="2">The sequence shown here is derived from an EMBL/GenBank/DDBJ whole genome shotgun (WGS) entry which is preliminary data.</text>
</comment>
<evidence type="ECO:0000313" key="2">
    <source>
        <dbReference type="EMBL" id="TMM58999.1"/>
    </source>
</evidence>